<evidence type="ECO:0000313" key="6">
    <source>
        <dbReference type="EMBL" id="KAF9939818.1"/>
    </source>
</evidence>
<dbReference type="Gene3D" id="3.40.1190.20">
    <property type="match status" value="1"/>
</dbReference>
<dbReference type="EMBL" id="JAAAHW010009503">
    <property type="protein sequence ID" value="KAF9939818.1"/>
    <property type="molecule type" value="Genomic_DNA"/>
</dbReference>
<dbReference type="OrthoDB" id="10250354at2759"/>
<feature type="compositionally biased region" description="Polar residues" evidence="3">
    <location>
        <begin position="297"/>
        <end position="311"/>
    </location>
</feature>
<proteinExistence type="predicted"/>
<dbReference type="InterPro" id="IPR002139">
    <property type="entry name" value="Ribo/fructo_kinase"/>
</dbReference>
<dbReference type="Pfam" id="PF10269">
    <property type="entry name" value="Tmemb_185A"/>
    <property type="match status" value="1"/>
</dbReference>
<evidence type="ECO:0000256" key="3">
    <source>
        <dbReference type="SAM" id="MobiDB-lite"/>
    </source>
</evidence>
<sequence>MSGVKMLDSDFGSLMLSIESIVCTLSLVLSGMITLAIVFLILLSYRVENKIDWNYFEVFTPIWVLDLITVYSIIYLNKHISQDDLDTCIRLDDEAEGESLTAAELLIVMKANNPAAITTWWIFVPYSVFEFFDFFINFAKRTVAYMMTPQSIDLPLYRAVLFLFAGFWGRVTRIAFAVLITLKIDNVIDWSWGIVFIPLYLPGFAYFKDLLNAFAAYSTMESLDARSQGQSLICIAGVFYVIGCTFVYSLIGLLAAKLDGYHLAVSQVLIPSIENNRDWTPENDTESPQVRLVSPEGSRSTYGTTSLGQASSSRSADDFYVVPHIVRSGETISSSSYTVSAGGKGANQSVALGRAGVNVYHAGKIGRDGEWILEIMRNAGVDTSYTKVSKSE</sequence>
<feature type="transmembrane region" description="Helical" evidence="4">
    <location>
        <begin position="232"/>
        <end position="256"/>
    </location>
</feature>
<organism evidence="6 7">
    <name type="scientific">Modicella reniformis</name>
    <dbReference type="NCBI Taxonomy" id="1440133"/>
    <lineage>
        <taxon>Eukaryota</taxon>
        <taxon>Fungi</taxon>
        <taxon>Fungi incertae sedis</taxon>
        <taxon>Mucoromycota</taxon>
        <taxon>Mortierellomycotina</taxon>
        <taxon>Mortierellomycetes</taxon>
        <taxon>Mortierellales</taxon>
        <taxon>Mortierellaceae</taxon>
        <taxon>Modicella</taxon>
    </lineage>
</organism>
<evidence type="ECO:0000313" key="7">
    <source>
        <dbReference type="Proteomes" id="UP000749646"/>
    </source>
</evidence>
<evidence type="ECO:0000259" key="5">
    <source>
        <dbReference type="Pfam" id="PF00294"/>
    </source>
</evidence>
<reference evidence="6" key="1">
    <citation type="journal article" date="2020" name="Fungal Divers.">
        <title>Resolving the Mortierellaceae phylogeny through synthesis of multi-gene phylogenetics and phylogenomics.</title>
        <authorList>
            <person name="Vandepol N."/>
            <person name="Liber J."/>
            <person name="Desiro A."/>
            <person name="Na H."/>
            <person name="Kennedy M."/>
            <person name="Barry K."/>
            <person name="Grigoriev I.V."/>
            <person name="Miller A.N."/>
            <person name="O'Donnell K."/>
            <person name="Stajich J.E."/>
            <person name="Bonito G."/>
        </authorList>
    </citation>
    <scope>NUCLEOTIDE SEQUENCE</scope>
    <source>
        <strain evidence="6">MES-2147</strain>
    </source>
</reference>
<dbReference type="InterPro" id="IPR019396">
    <property type="entry name" value="TM_Fragile-X-F-assoc"/>
</dbReference>
<feature type="transmembrane region" description="Helical" evidence="4">
    <location>
        <begin position="55"/>
        <end position="76"/>
    </location>
</feature>
<name>A0A9P6IMQ0_9FUNG</name>
<accession>A0A9P6IMQ0</accession>
<dbReference type="InterPro" id="IPR011611">
    <property type="entry name" value="PfkB_dom"/>
</dbReference>
<dbReference type="GO" id="GO:0016301">
    <property type="term" value="F:kinase activity"/>
    <property type="evidence" value="ECO:0007669"/>
    <property type="project" value="UniProtKB-KW"/>
</dbReference>
<dbReference type="PANTHER" id="PTHR10584">
    <property type="entry name" value="SUGAR KINASE"/>
    <property type="match status" value="1"/>
</dbReference>
<dbReference type="PANTHER" id="PTHR10584:SF166">
    <property type="entry name" value="RIBOKINASE"/>
    <property type="match status" value="1"/>
</dbReference>
<feature type="transmembrane region" description="Helical" evidence="4">
    <location>
        <begin position="20"/>
        <end position="43"/>
    </location>
</feature>
<keyword evidence="7" id="KW-1185">Reference proteome</keyword>
<feature type="transmembrane region" description="Helical" evidence="4">
    <location>
        <begin position="160"/>
        <end position="184"/>
    </location>
</feature>
<dbReference type="Pfam" id="PF00294">
    <property type="entry name" value="PfkB"/>
    <property type="match status" value="1"/>
</dbReference>
<dbReference type="SUPFAM" id="SSF53613">
    <property type="entry name" value="Ribokinase-like"/>
    <property type="match status" value="1"/>
</dbReference>
<keyword evidence="1" id="KW-0808">Transferase</keyword>
<evidence type="ECO:0000256" key="1">
    <source>
        <dbReference type="ARBA" id="ARBA00022679"/>
    </source>
</evidence>
<keyword evidence="4" id="KW-1133">Transmembrane helix</keyword>
<gene>
    <name evidence="6" type="ORF">BGZ65_009350</name>
</gene>
<dbReference type="GO" id="GO:0006796">
    <property type="term" value="P:phosphate-containing compound metabolic process"/>
    <property type="evidence" value="ECO:0007669"/>
    <property type="project" value="UniProtKB-ARBA"/>
</dbReference>
<feature type="transmembrane region" description="Helical" evidence="4">
    <location>
        <begin position="119"/>
        <end position="139"/>
    </location>
</feature>
<comment type="caution">
    <text evidence="6">The sequence shown here is derived from an EMBL/GenBank/DDBJ whole genome shotgun (WGS) entry which is preliminary data.</text>
</comment>
<feature type="domain" description="Carbohydrate kinase PfkB" evidence="5">
    <location>
        <begin position="326"/>
        <end position="390"/>
    </location>
</feature>
<dbReference type="InterPro" id="IPR029056">
    <property type="entry name" value="Ribokinase-like"/>
</dbReference>
<keyword evidence="2" id="KW-0418">Kinase</keyword>
<dbReference type="PRINTS" id="PR00990">
    <property type="entry name" value="RIBOKINASE"/>
</dbReference>
<keyword evidence="4" id="KW-0472">Membrane</keyword>
<evidence type="ECO:0000256" key="2">
    <source>
        <dbReference type="ARBA" id="ARBA00022777"/>
    </source>
</evidence>
<feature type="region of interest" description="Disordered" evidence="3">
    <location>
        <begin position="277"/>
        <end position="311"/>
    </location>
</feature>
<dbReference type="AlphaFoldDB" id="A0A9P6IMQ0"/>
<evidence type="ECO:0000256" key="4">
    <source>
        <dbReference type="SAM" id="Phobius"/>
    </source>
</evidence>
<feature type="non-terminal residue" evidence="6">
    <location>
        <position position="1"/>
    </location>
</feature>
<protein>
    <recommendedName>
        <fullName evidence="5">Carbohydrate kinase PfkB domain-containing protein</fullName>
    </recommendedName>
</protein>
<feature type="transmembrane region" description="Helical" evidence="4">
    <location>
        <begin position="190"/>
        <end position="211"/>
    </location>
</feature>
<dbReference type="Proteomes" id="UP000749646">
    <property type="component" value="Unassembled WGS sequence"/>
</dbReference>
<keyword evidence="4" id="KW-0812">Transmembrane</keyword>